<dbReference type="Proteomes" id="UP000887580">
    <property type="component" value="Unplaced"/>
</dbReference>
<name>A0AC35FSS9_9BILA</name>
<sequence length="136" mass="15893">MESDNFYTSCVHKSDCLMVKSADVKVFVFLSKHEQDRNATLSAEVYYSTCSKDIKKVLKNNAGDNPATIWPKIEKVCPRILHFYRHIFFGTGFKAEGLMKIGWSYAGWNTYQHIHKYYERGQSVTGQEYHLFMMMQ</sequence>
<organism evidence="1 2">
    <name type="scientific">Panagrolaimus sp. PS1159</name>
    <dbReference type="NCBI Taxonomy" id="55785"/>
    <lineage>
        <taxon>Eukaryota</taxon>
        <taxon>Metazoa</taxon>
        <taxon>Ecdysozoa</taxon>
        <taxon>Nematoda</taxon>
        <taxon>Chromadorea</taxon>
        <taxon>Rhabditida</taxon>
        <taxon>Tylenchina</taxon>
        <taxon>Panagrolaimomorpha</taxon>
        <taxon>Panagrolaimoidea</taxon>
        <taxon>Panagrolaimidae</taxon>
        <taxon>Panagrolaimus</taxon>
    </lineage>
</organism>
<protein>
    <submittedName>
        <fullName evidence="2">PiggyBac transposable element-derived protein domain-containing protein</fullName>
    </submittedName>
</protein>
<evidence type="ECO:0000313" key="2">
    <source>
        <dbReference type="WBParaSite" id="PS1159_v2.g20137.t1"/>
    </source>
</evidence>
<dbReference type="WBParaSite" id="PS1159_v2.g20137.t1">
    <property type="protein sequence ID" value="PS1159_v2.g20137.t1"/>
    <property type="gene ID" value="PS1159_v2.g20137"/>
</dbReference>
<proteinExistence type="predicted"/>
<accession>A0AC35FSS9</accession>
<reference evidence="2" key="1">
    <citation type="submission" date="2022-11" db="UniProtKB">
        <authorList>
            <consortium name="WormBaseParasite"/>
        </authorList>
    </citation>
    <scope>IDENTIFICATION</scope>
</reference>
<evidence type="ECO:0000313" key="1">
    <source>
        <dbReference type="Proteomes" id="UP000887580"/>
    </source>
</evidence>